<dbReference type="AlphaFoldDB" id="A0A2R5H1Y0"/>
<reference evidence="3 4" key="1">
    <citation type="submission" date="2017-12" db="EMBL/GenBank/DDBJ databases">
        <title>Sequencing, de novo assembly and annotation of complete genome of a new Thraustochytrid species, strain FCC1311.</title>
        <authorList>
            <person name="Sedici K."/>
            <person name="Godart F."/>
            <person name="Aiese Cigliano R."/>
            <person name="Sanseverino W."/>
            <person name="Barakat M."/>
            <person name="Ortet P."/>
            <person name="Marechal E."/>
            <person name="Cagnac O."/>
            <person name="Amato A."/>
        </authorList>
    </citation>
    <scope>NUCLEOTIDE SEQUENCE [LARGE SCALE GENOMIC DNA]</scope>
</reference>
<keyword evidence="4" id="KW-1185">Reference proteome</keyword>
<protein>
    <submittedName>
        <fullName evidence="3">SH3KBP1-binding protein 1</fullName>
    </submittedName>
</protein>
<dbReference type="GO" id="GO:0005525">
    <property type="term" value="F:GTP binding"/>
    <property type="evidence" value="ECO:0007669"/>
    <property type="project" value="InterPro"/>
</dbReference>
<dbReference type="EMBL" id="BEYU01000220">
    <property type="protein sequence ID" value="GBG34831.1"/>
    <property type="molecule type" value="Genomic_DNA"/>
</dbReference>
<evidence type="ECO:0000313" key="4">
    <source>
        <dbReference type="Proteomes" id="UP000241890"/>
    </source>
</evidence>
<proteinExistence type="predicted"/>
<dbReference type="Gene3D" id="3.30.710.10">
    <property type="entry name" value="Potassium Channel Kv1.1, Chain A"/>
    <property type="match status" value="1"/>
</dbReference>
<dbReference type="Gene3D" id="3.40.50.300">
    <property type="entry name" value="P-loop containing nucleotide triphosphate hydrolases"/>
    <property type="match status" value="1"/>
</dbReference>
<organism evidence="3 4">
    <name type="scientific">Hondaea fermentalgiana</name>
    <dbReference type="NCBI Taxonomy" id="2315210"/>
    <lineage>
        <taxon>Eukaryota</taxon>
        <taxon>Sar</taxon>
        <taxon>Stramenopiles</taxon>
        <taxon>Bigyra</taxon>
        <taxon>Labyrinthulomycetes</taxon>
        <taxon>Thraustochytrida</taxon>
        <taxon>Thraustochytriidae</taxon>
        <taxon>Hondaea</taxon>
    </lineage>
</organism>
<dbReference type="InterPro" id="IPR011333">
    <property type="entry name" value="SKP1/BTB/POZ_sf"/>
</dbReference>
<name>A0A2R5H1Y0_9STRA</name>
<evidence type="ECO:0000256" key="1">
    <source>
        <dbReference type="SAM" id="MobiDB-lite"/>
    </source>
</evidence>
<evidence type="ECO:0000259" key="2">
    <source>
        <dbReference type="Pfam" id="PF01926"/>
    </source>
</evidence>
<feature type="domain" description="G" evidence="2">
    <location>
        <begin position="423"/>
        <end position="513"/>
    </location>
</feature>
<feature type="compositionally biased region" description="Polar residues" evidence="1">
    <location>
        <begin position="215"/>
        <end position="229"/>
    </location>
</feature>
<feature type="region of interest" description="Disordered" evidence="1">
    <location>
        <begin position="154"/>
        <end position="232"/>
    </location>
</feature>
<feature type="compositionally biased region" description="Acidic residues" evidence="1">
    <location>
        <begin position="166"/>
        <end position="181"/>
    </location>
</feature>
<dbReference type="InParanoid" id="A0A2R5H1Y0"/>
<dbReference type="InterPro" id="IPR006073">
    <property type="entry name" value="GTP-bd"/>
</dbReference>
<sequence length="762" mass="84847">MADAVAVAASDAMAQRETAAGDVAGFSGKANAEAAKLVEKDVGIEVPERGGLSKPAQPLDDKNAKGEKNDSHEPSKDDAAAALLAQFRETAAGEWDEAVDPSEIELSTKTLDSEAVLERFREAVASENGLTGEDAQDEDWGDIELSEKTIELNSGKTTLMSSDVPGLDEDDQDEADWDAESADFANKESSSESYIKQNALRPTEEPAALADAENQKTAGNSQSTTSPLSSIKRKLENNVEKVVHFNIGGKMIASTMETIGRVDWLLAAYARGEETCLRDEDGHMFVDQNPEFAQVCMRILRSSRKDLIEATRATLPKIPDYGSEAFQEMLDSARHLRFEPVLVVLREEALANVDQDTANVVRGLEAEKESLLKKMSKAGKMKEKMRIEVRRIELEISKALILNKDRKSHWSDPAHAPELSFNLIIVGNSGAGKSSTMQTILNSADVCKVSGGQAQGTRGTYLRDGRVDGHLMSYIDTQGLGADTCVTDVELLEQIMLSTNAINRMQVISNVLMAMDLRERATPAIVGNYLTFTELFQELQSTCFLCFTKWNSNNVMAEWNKPLYKWRRRWRKASSIEEITEEPPSYAELYEAYTVYLTDALAGDSEDTAFAKLVSVLAFFDSRIVWAFNLDAEQQEQRAEGTLEPYIEVMYRYYRTEAIGVLEKGRHVVPTVEMQFLRHDRDTLKKLAFDLIQHRNEHLGLLEDAARDRQRRQRLGRILTEMSKKVTHKLARRNYSDSEYVQQVAGVVGVARKTMSFGCSLS</sequence>
<evidence type="ECO:0000313" key="3">
    <source>
        <dbReference type="EMBL" id="GBG34831.1"/>
    </source>
</evidence>
<dbReference type="SUPFAM" id="SSF52540">
    <property type="entry name" value="P-loop containing nucleoside triphosphate hydrolases"/>
    <property type="match status" value="1"/>
</dbReference>
<comment type="caution">
    <text evidence="3">The sequence shown here is derived from an EMBL/GenBank/DDBJ whole genome shotgun (WGS) entry which is preliminary data.</text>
</comment>
<dbReference type="Proteomes" id="UP000241890">
    <property type="component" value="Unassembled WGS sequence"/>
</dbReference>
<feature type="region of interest" description="Disordered" evidence="1">
    <location>
        <begin position="44"/>
        <end position="78"/>
    </location>
</feature>
<dbReference type="InterPro" id="IPR027417">
    <property type="entry name" value="P-loop_NTPase"/>
</dbReference>
<gene>
    <name evidence="3" type="ORF">FCC1311_110532</name>
</gene>
<feature type="compositionally biased region" description="Basic and acidic residues" evidence="1">
    <location>
        <begin position="59"/>
        <end position="78"/>
    </location>
</feature>
<dbReference type="Pfam" id="PF01926">
    <property type="entry name" value="MMR_HSR1"/>
    <property type="match status" value="1"/>
</dbReference>
<dbReference type="OrthoDB" id="8954335at2759"/>
<accession>A0A2R5H1Y0</accession>